<evidence type="ECO:0000313" key="1">
    <source>
        <dbReference type="EMBL" id="KIK13163.1"/>
    </source>
</evidence>
<feature type="non-terminal residue" evidence="1">
    <location>
        <position position="70"/>
    </location>
</feature>
<dbReference type="Proteomes" id="UP000054018">
    <property type="component" value="Unassembled WGS sequence"/>
</dbReference>
<name>A0A0C9YZ76_9AGAM</name>
<protein>
    <submittedName>
        <fullName evidence="1">Uncharacterized protein</fullName>
    </submittedName>
</protein>
<proteinExistence type="predicted"/>
<reference evidence="1 2" key="1">
    <citation type="submission" date="2014-04" db="EMBL/GenBank/DDBJ databases">
        <authorList>
            <consortium name="DOE Joint Genome Institute"/>
            <person name="Kuo A."/>
            <person name="Kohler A."/>
            <person name="Costa M.D."/>
            <person name="Nagy L.G."/>
            <person name="Floudas D."/>
            <person name="Copeland A."/>
            <person name="Barry K.W."/>
            <person name="Cichocki N."/>
            <person name="Veneault-Fourrey C."/>
            <person name="LaButti K."/>
            <person name="Lindquist E.A."/>
            <person name="Lipzen A."/>
            <person name="Lundell T."/>
            <person name="Morin E."/>
            <person name="Murat C."/>
            <person name="Sun H."/>
            <person name="Tunlid A."/>
            <person name="Henrissat B."/>
            <person name="Grigoriev I.V."/>
            <person name="Hibbett D.S."/>
            <person name="Martin F."/>
            <person name="Nordberg H.P."/>
            <person name="Cantor M.N."/>
            <person name="Hua S.X."/>
        </authorList>
    </citation>
    <scope>NUCLEOTIDE SEQUENCE [LARGE SCALE GENOMIC DNA]</scope>
    <source>
        <strain evidence="1 2">441</strain>
    </source>
</reference>
<sequence length="70" mass="8144">MVRRAIVLMYSCPVIWGWDSWTSYIYFLSHRYVVLPSLSWHGGFHNPTTKLLVARGRHMGKGSTCYILLI</sequence>
<reference evidence="2" key="2">
    <citation type="submission" date="2015-01" db="EMBL/GenBank/DDBJ databases">
        <title>Evolutionary Origins and Diversification of the Mycorrhizal Mutualists.</title>
        <authorList>
            <consortium name="DOE Joint Genome Institute"/>
            <consortium name="Mycorrhizal Genomics Consortium"/>
            <person name="Kohler A."/>
            <person name="Kuo A."/>
            <person name="Nagy L.G."/>
            <person name="Floudas D."/>
            <person name="Copeland A."/>
            <person name="Barry K.W."/>
            <person name="Cichocki N."/>
            <person name="Veneault-Fourrey C."/>
            <person name="LaButti K."/>
            <person name="Lindquist E.A."/>
            <person name="Lipzen A."/>
            <person name="Lundell T."/>
            <person name="Morin E."/>
            <person name="Murat C."/>
            <person name="Riley R."/>
            <person name="Ohm R."/>
            <person name="Sun H."/>
            <person name="Tunlid A."/>
            <person name="Henrissat B."/>
            <person name="Grigoriev I.V."/>
            <person name="Hibbett D.S."/>
            <person name="Martin F."/>
        </authorList>
    </citation>
    <scope>NUCLEOTIDE SEQUENCE [LARGE SCALE GENOMIC DNA]</scope>
    <source>
        <strain evidence="2">441</strain>
    </source>
</reference>
<gene>
    <name evidence="1" type="ORF">PISMIDRAFT_688966</name>
</gene>
<dbReference type="EMBL" id="KN834016">
    <property type="protein sequence ID" value="KIK13163.1"/>
    <property type="molecule type" value="Genomic_DNA"/>
</dbReference>
<dbReference type="AlphaFoldDB" id="A0A0C9YZ76"/>
<evidence type="ECO:0000313" key="2">
    <source>
        <dbReference type="Proteomes" id="UP000054018"/>
    </source>
</evidence>
<organism evidence="1 2">
    <name type="scientific">Pisolithus microcarpus 441</name>
    <dbReference type="NCBI Taxonomy" id="765257"/>
    <lineage>
        <taxon>Eukaryota</taxon>
        <taxon>Fungi</taxon>
        <taxon>Dikarya</taxon>
        <taxon>Basidiomycota</taxon>
        <taxon>Agaricomycotina</taxon>
        <taxon>Agaricomycetes</taxon>
        <taxon>Agaricomycetidae</taxon>
        <taxon>Boletales</taxon>
        <taxon>Sclerodermatineae</taxon>
        <taxon>Pisolithaceae</taxon>
        <taxon>Pisolithus</taxon>
    </lineage>
</organism>
<keyword evidence="2" id="KW-1185">Reference proteome</keyword>
<dbReference type="HOGENOM" id="CLU_2764843_0_0_1"/>
<accession>A0A0C9YZ76</accession>